<dbReference type="AlphaFoldDB" id="A0A5K7S8B6"/>
<dbReference type="Gene3D" id="3.10.129.10">
    <property type="entry name" value="Hotdog Thioesterase"/>
    <property type="match status" value="1"/>
</dbReference>
<dbReference type="NCBIfam" id="TIGR00369">
    <property type="entry name" value="unchar_dom_1"/>
    <property type="match status" value="1"/>
</dbReference>
<dbReference type="PANTHER" id="PTHR43240:SF5">
    <property type="entry name" value="1,4-DIHYDROXY-2-NAPHTHOYL-COA THIOESTERASE 1"/>
    <property type="match status" value="1"/>
</dbReference>
<dbReference type="PANTHER" id="PTHR43240">
    <property type="entry name" value="1,4-DIHYDROXY-2-NAPHTHOYL-COA THIOESTERASE 1"/>
    <property type="match status" value="1"/>
</dbReference>
<organism evidence="4 5">
    <name type="scientific">Aquipluma nitroreducens</name>
    <dbReference type="NCBI Taxonomy" id="2010828"/>
    <lineage>
        <taxon>Bacteria</taxon>
        <taxon>Pseudomonadati</taxon>
        <taxon>Bacteroidota</taxon>
        <taxon>Bacteroidia</taxon>
        <taxon>Marinilabiliales</taxon>
        <taxon>Prolixibacteraceae</taxon>
        <taxon>Aquipluma</taxon>
    </lineage>
</organism>
<dbReference type="Proteomes" id="UP001193389">
    <property type="component" value="Chromosome"/>
</dbReference>
<dbReference type="InterPro" id="IPR003736">
    <property type="entry name" value="PAAI_dom"/>
</dbReference>
<name>A0A5K7S8B6_9BACT</name>
<sequence>MNIPKLTYSTPVEMLGHYLKDTMVEHLGIRFTAYGEGWVEATMPVDHRTFRPGGFLHGGANLALAETVAGFGSMLAVDIQEYDIRGIQVSASHTGKADGGIVYARAEILHLGKRTHIWNVDIKSESGKLISTARVTNMIVKRHEK</sequence>
<proteinExistence type="inferred from homology"/>
<dbReference type="RefSeq" id="WP_318350548.1">
    <property type="nucleotide sequence ID" value="NZ_AP018694.1"/>
</dbReference>
<protein>
    <submittedName>
        <fullName evidence="4">Haloacid dehalogenase-like hydrolase</fullName>
    </submittedName>
</protein>
<dbReference type="KEGG" id="anf:AQPE_1720"/>
<reference evidence="4" key="1">
    <citation type="journal article" date="2020" name="Int. J. Syst. Evol. Microbiol.">
        <title>Aquipluma nitroreducens gen. nov. sp. nov., a novel facultatively anaerobic bacterium isolated from a freshwater lake.</title>
        <authorList>
            <person name="Watanabe M."/>
            <person name="Kojima H."/>
            <person name="Fukui M."/>
        </authorList>
    </citation>
    <scope>NUCLEOTIDE SEQUENCE</scope>
    <source>
        <strain evidence="4">MeG22</strain>
    </source>
</reference>
<evidence type="ECO:0000256" key="1">
    <source>
        <dbReference type="ARBA" id="ARBA00008324"/>
    </source>
</evidence>
<dbReference type="SUPFAM" id="SSF54637">
    <property type="entry name" value="Thioesterase/thiol ester dehydrase-isomerase"/>
    <property type="match status" value="1"/>
</dbReference>
<dbReference type="GO" id="GO:0005829">
    <property type="term" value="C:cytosol"/>
    <property type="evidence" value="ECO:0007669"/>
    <property type="project" value="TreeGrafter"/>
</dbReference>
<evidence type="ECO:0000313" key="5">
    <source>
        <dbReference type="Proteomes" id="UP001193389"/>
    </source>
</evidence>
<dbReference type="Pfam" id="PF03061">
    <property type="entry name" value="4HBT"/>
    <property type="match status" value="1"/>
</dbReference>
<dbReference type="GO" id="GO:0061522">
    <property type="term" value="F:1,4-dihydroxy-2-naphthoyl-CoA thioesterase activity"/>
    <property type="evidence" value="ECO:0007669"/>
    <property type="project" value="TreeGrafter"/>
</dbReference>
<keyword evidence="5" id="KW-1185">Reference proteome</keyword>
<keyword evidence="2 4" id="KW-0378">Hydrolase</keyword>
<dbReference type="InterPro" id="IPR006683">
    <property type="entry name" value="Thioestr_dom"/>
</dbReference>
<evidence type="ECO:0000313" key="4">
    <source>
        <dbReference type="EMBL" id="BBE17564.1"/>
    </source>
</evidence>
<gene>
    <name evidence="4" type="ORF">AQPE_1720</name>
</gene>
<dbReference type="EMBL" id="AP018694">
    <property type="protein sequence ID" value="BBE17564.1"/>
    <property type="molecule type" value="Genomic_DNA"/>
</dbReference>
<evidence type="ECO:0000256" key="2">
    <source>
        <dbReference type="ARBA" id="ARBA00022801"/>
    </source>
</evidence>
<evidence type="ECO:0000259" key="3">
    <source>
        <dbReference type="Pfam" id="PF03061"/>
    </source>
</evidence>
<accession>A0A5K7S8B6</accession>
<comment type="similarity">
    <text evidence="1">Belongs to the thioesterase PaaI family.</text>
</comment>
<feature type="domain" description="Thioesterase" evidence="3">
    <location>
        <begin position="53"/>
        <end position="130"/>
    </location>
</feature>
<dbReference type="CDD" id="cd03443">
    <property type="entry name" value="PaaI_thioesterase"/>
    <property type="match status" value="1"/>
</dbReference>
<dbReference type="InterPro" id="IPR029069">
    <property type="entry name" value="HotDog_dom_sf"/>
</dbReference>